<sequence length="179" mass="20093">MYNIQKFITITVYSLTFNYGALLGYSAVKGFCDWSLVLPLYSSCFLWTLVYDTIYAHQDKYDDMLIGVKSTALKFGDNTKPWLTGFASTMITGITLTGYLCEQTWPFYSGVAITAAHIAHQIYSVDLNNADDCAKKFRSNSWIGVVLFLSIIAGNLLKDPEDKKETEKLETESENLSAN</sequence>
<evidence type="ECO:0000256" key="4">
    <source>
        <dbReference type="ARBA" id="ARBA00022679"/>
    </source>
</evidence>
<dbReference type="EMBL" id="JARBDR010000918">
    <property type="protein sequence ID" value="KAJ8301373.1"/>
    <property type="molecule type" value="Genomic_DNA"/>
</dbReference>
<evidence type="ECO:0000256" key="3">
    <source>
        <dbReference type="ARBA" id="ARBA00005985"/>
    </source>
</evidence>
<keyword evidence="4" id="KW-0808">Transferase</keyword>
<dbReference type="Proteomes" id="UP001217089">
    <property type="component" value="Unassembled WGS sequence"/>
</dbReference>
<dbReference type="Gene3D" id="1.20.120.1780">
    <property type="entry name" value="UbiA prenyltransferase"/>
    <property type="match status" value="1"/>
</dbReference>
<name>A0ABQ9E7N1_TEGGR</name>
<gene>
    <name evidence="9" type="ORF">KUTeg_020360</name>
</gene>
<keyword evidence="5 8" id="KW-0812">Transmembrane</keyword>
<feature type="transmembrane region" description="Helical" evidence="8">
    <location>
        <begin position="7"/>
        <end position="28"/>
    </location>
</feature>
<dbReference type="CDD" id="cd13959">
    <property type="entry name" value="PT_UbiA_COQ2"/>
    <property type="match status" value="1"/>
</dbReference>
<keyword evidence="10" id="KW-1185">Reference proteome</keyword>
<evidence type="ECO:0000256" key="2">
    <source>
        <dbReference type="ARBA" id="ARBA00004141"/>
    </source>
</evidence>
<evidence type="ECO:0000256" key="5">
    <source>
        <dbReference type="ARBA" id="ARBA00022692"/>
    </source>
</evidence>
<comment type="caution">
    <text evidence="9">The sequence shown here is derived from an EMBL/GenBank/DDBJ whole genome shotgun (WGS) entry which is preliminary data.</text>
</comment>
<feature type="transmembrane region" description="Helical" evidence="8">
    <location>
        <begin position="34"/>
        <end position="54"/>
    </location>
</feature>
<accession>A0ABQ9E7N1</accession>
<evidence type="ECO:0000256" key="7">
    <source>
        <dbReference type="ARBA" id="ARBA00023136"/>
    </source>
</evidence>
<dbReference type="InterPro" id="IPR039653">
    <property type="entry name" value="Prenyltransferase"/>
</dbReference>
<keyword evidence="6 8" id="KW-1133">Transmembrane helix</keyword>
<organism evidence="9 10">
    <name type="scientific">Tegillarca granosa</name>
    <name type="common">Malaysian cockle</name>
    <name type="synonym">Anadara granosa</name>
    <dbReference type="NCBI Taxonomy" id="220873"/>
    <lineage>
        <taxon>Eukaryota</taxon>
        <taxon>Metazoa</taxon>
        <taxon>Spiralia</taxon>
        <taxon>Lophotrochozoa</taxon>
        <taxon>Mollusca</taxon>
        <taxon>Bivalvia</taxon>
        <taxon>Autobranchia</taxon>
        <taxon>Pteriomorphia</taxon>
        <taxon>Arcoida</taxon>
        <taxon>Arcoidea</taxon>
        <taxon>Arcidae</taxon>
        <taxon>Tegillarca</taxon>
    </lineage>
</organism>
<dbReference type="PANTHER" id="PTHR11048:SF28">
    <property type="entry name" value="4-HYDROXYBENZOATE POLYPRENYLTRANSFERASE, MITOCHONDRIAL"/>
    <property type="match status" value="1"/>
</dbReference>
<proteinExistence type="inferred from homology"/>
<comment type="cofactor">
    <cofactor evidence="1">
        <name>Mg(2+)</name>
        <dbReference type="ChEBI" id="CHEBI:18420"/>
    </cofactor>
</comment>
<comment type="subcellular location">
    <subcellularLocation>
        <location evidence="2">Membrane</location>
        <topology evidence="2">Multi-pass membrane protein</topology>
    </subcellularLocation>
</comment>
<feature type="transmembrane region" description="Helical" evidence="8">
    <location>
        <begin position="141"/>
        <end position="157"/>
    </location>
</feature>
<evidence type="ECO:0000313" key="10">
    <source>
        <dbReference type="Proteomes" id="UP001217089"/>
    </source>
</evidence>
<evidence type="ECO:0000256" key="1">
    <source>
        <dbReference type="ARBA" id="ARBA00001946"/>
    </source>
</evidence>
<evidence type="ECO:0000313" key="9">
    <source>
        <dbReference type="EMBL" id="KAJ8301373.1"/>
    </source>
</evidence>
<dbReference type="InterPro" id="IPR000537">
    <property type="entry name" value="UbiA_prenyltransferase"/>
</dbReference>
<comment type="similarity">
    <text evidence="3">Belongs to the UbiA prenyltransferase family.</text>
</comment>
<dbReference type="Pfam" id="PF01040">
    <property type="entry name" value="UbiA"/>
    <property type="match status" value="1"/>
</dbReference>
<reference evidence="9 10" key="1">
    <citation type="submission" date="2022-12" db="EMBL/GenBank/DDBJ databases">
        <title>Chromosome-level genome of Tegillarca granosa.</title>
        <authorList>
            <person name="Kim J."/>
        </authorList>
    </citation>
    <scope>NUCLEOTIDE SEQUENCE [LARGE SCALE GENOMIC DNA]</scope>
    <source>
        <strain evidence="9">Teg-2019</strain>
        <tissue evidence="9">Adductor muscle</tissue>
    </source>
</reference>
<evidence type="ECO:0000256" key="6">
    <source>
        <dbReference type="ARBA" id="ARBA00022989"/>
    </source>
</evidence>
<evidence type="ECO:0000256" key="8">
    <source>
        <dbReference type="SAM" id="Phobius"/>
    </source>
</evidence>
<dbReference type="PANTHER" id="PTHR11048">
    <property type="entry name" value="PRENYLTRANSFERASES"/>
    <property type="match status" value="1"/>
</dbReference>
<protein>
    <submittedName>
        <fullName evidence="9">Uncharacterized protein</fullName>
    </submittedName>
</protein>
<keyword evidence="7 8" id="KW-0472">Membrane</keyword>